<sequence>MTVPLGPVSLVATQTFSGNESERSTPRAFKIRPPALTGVTDDILSATSVKFSGSGHEGAFVEITIVSGPAGAAPPVVQVVNGKWETTATNWPLGNYSLSAIQKVPDNSNGWIASPAYTFPVNLVLGPPTGVTYTAVYTPTFSGSGVNGATIEVTDRGSGALVAGAAPVVNQAWSTKAYTEWGPTKARPVRVVQKLGDTVSDPVDLLVTIAPLAPVINDIPPGEVSPLIDGTCWPGAVVKLKYSDQPAIEHLASVTGGVWSYRRTDPFTPENYTVTVTQTAADQLSPPASKTFTVLKPIPKPTIDPLEAEVGRDLIVTGGNGLKDATLQLRDAQFDRPLGQPKLLTSDGPWSIELKTLEFRHYTIDAQQSLDGRQSLRSEPVSSIVVLLPPTFEVPQPGSDLPRTSQLSGTGMPRGRVEVWLVGATEPLLKDIAVSAGGRWEAEVTLPIGVTTIRAKQFFEVQTSRDSPLLTYNVVPAAPFIETPTVDEHIGPRVVVSGFGVPGDTVTVKLGESPLGSSPVLEDRTWSVTVTLDHPGGVCGLVVAASSGDFESSASARSVVLGTYLPSIDVPAAGRWVNNPVVFEGLGRQGVGQVVSWYNPDVKWSANLPVGAGGWQGEAIQPLPGGGHWGRFKQTITDGAGAATVSDWVESERFEGPAPASN</sequence>
<protein>
    <recommendedName>
        <fullName evidence="4">Ig-like domain (Group 3)</fullName>
    </recommendedName>
</protein>
<dbReference type="EMBL" id="JABWQP010000002">
    <property type="protein sequence ID" value="MBC3341165.1"/>
    <property type="molecule type" value="Genomic_DNA"/>
</dbReference>
<keyword evidence="3" id="KW-1185">Reference proteome</keyword>
<comment type="caution">
    <text evidence="1">The sequence shown here is derived from an EMBL/GenBank/DDBJ whole genome shotgun (WGS) entry which is preliminary data.</text>
</comment>
<organism evidence="1">
    <name type="scientific">Pseudomonas khorasanensis</name>
    <dbReference type="NCBI Taxonomy" id="2745508"/>
    <lineage>
        <taxon>Bacteria</taxon>
        <taxon>Pseudomonadati</taxon>
        <taxon>Pseudomonadota</taxon>
        <taxon>Gammaproteobacteria</taxon>
        <taxon>Pseudomonadales</taxon>
        <taxon>Pseudomonadaceae</taxon>
        <taxon>Pseudomonas</taxon>
    </lineage>
</organism>
<reference evidence="1 3" key="1">
    <citation type="journal article" date="2020" name="Microorganisms">
        <title>Reliable Identification of Environmental Pseudomonas Isolates Using the rpoD Gene.</title>
        <authorList>
            <consortium name="The Broad Institute Genome Sequencing Platform"/>
            <person name="Girard L."/>
            <person name="Lood C."/>
            <person name="Rokni-Zadeh H."/>
            <person name="van Noort V."/>
            <person name="Lavigne R."/>
            <person name="De Mot R."/>
        </authorList>
    </citation>
    <scope>NUCLEOTIDE SEQUENCE</scope>
    <source>
        <strain evidence="1 3">SWRI153</strain>
    </source>
</reference>
<dbReference type="Proteomes" id="UP000648816">
    <property type="component" value="Unassembled WGS sequence"/>
</dbReference>
<evidence type="ECO:0000313" key="3">
    <source>
        <dbReference type="Proteomes" id="UP000648816"/>
    </source>
</evidence>
<evidence type="ECO:0000313" key="1">
    <source>
        <dbReference type="EMBL" id="MBC3341165.1"/>
    </source>
</evidence>
<reference evidence="1" key="2">
    <citation type="submission" date="2020-07" db="EMBL/GenBank/DDBJ databases">
        <authorList>
            <person name="Lood C."/>
            <person name="Girard L."/>
        </authorList>
    </citation>
    <scope>NUCLEOTIDE SEQUENCE</scope>
    <source>
        <strain evidence="1">SWRI153</strain>
    </source>
</reference>
<evidence type="ECO:0008006" key="4">
    <source>
        <dbReference type="Google" id="ProtNLM"/>
    </source>
</evidence>
<reference evidence="2" key="3">
    <citation type="submission" date="2021-06" db="EMBL/GenBank/DDBJ databases">
        <title>Updating the genus Pseudomonas: Description of 43 new species and partition of the Pseudomonas putida group.</title>
        <authorList>
            <person name="Girard L."/>
            <person name="Lood C."/>
            <person name="Vandamme P."/>
            <person name="Rokni-Zadeh H."/>
            <person name="Van Noort V."/>
            <person name="Hofte M."/>
            <person name="Lavigne R."/>
            <person name="De Mot R."/>
        </authorList>
    </citation>
    <scope>NUCLEOTIDE SEQUENCE</scope>
    <source>
        <strain evidence="2">SWRI153</strain>
    </source>
</reference>
<name>A0A923F1K6_9PSED</name>
<evidence type="ECO:0000313" key="2">
    <source>
        <dbReference type="EMBL" id="MBV4485404.1"/>
    </source>
</evidence>
<dbReference type="EMBL" id="JABWQP020000002">
    <property type="protein sequence ID" value="MBV4485404.1"/>
    <property type="molecule type" value="Genomic_DNA"/>
</dbReference>
<proteinExistence type="predicted"/>
<gene>
    <name evidence="2" type="ORF">HU727_007360</name>
    <name evidence="1" type="ORF">HU727_05920</name>
</gene>
<accession>A0A923F1K6</accession>
<dbReference type="AlphaFoldDB" id="A0A923F1K6"/>